<reference evidence="1" key="1">
    <citation type="submission" date="2021-03" db="EMBL/GenBank/DDBJ databases">
        <authorList>
            <person name="Wang G."/>
        </authorList>
    </citation>
    <scope>NUCLEOTIDE SEQUENCE</scope>
    <source>
        <strain evidence="1">KCTC 12899</strain>
    </source>
</reference>
<keyword evidence="2" id="KW-1185">Reference proteome</keyword>
<sequence length="60" mass="7419">MKTHPRRQAWVWRDLARVKAWLSHPRSEIDHAFLTALNLSEQEPRIKKEYDRWKAEQRDH</sequence>
<protein>
    <submittedName>
        <fullName evidence="1">Uncharacterized protein</fullName>
    </submittedName>
</protein>
<accession>A0A8J7QCR6</accession>
<gene>
    <name evidence="1" type="ORF">J3U88_26760</name>
</gene>
<proteinExistence type="predicted"/>
<evidence type="ECO:0000313" key="2">
    <source>
        <dbReference type="Proteomes" id="UP000664417"/>
    </source>
</evidence>
<evidence type="ECO:0000313" key="1">
    <source>
        <dbReference type="EMBL" id="MBO1322107.1"/>
    </source>
</evidence>
<dbReference type="EMBL" id="JAFREP010000031">
    <property type="protein sequence ID" value="MBO1322107.1"/>
    <property type="molecule type" value="Genomic_DNA"/>
</dbReference>
<dbReference type="AlphaFoldDB" id="A0A8J7QCR6"/>
<comment type="caution">
    <text evidence="1">The sequence shown here is derived from an EMBL/GenBank/DDBJ whole genome shotgun (WGS) entry which is preliminary data.</text>
</comment>
<dbReference type="RefSeq" id="WP_207862079.1">
    <property type="nucleotide sequence ID" value="NZ_JAFREP010000031.1"/>
</dbReference>
<organism evidence="1 2">
    <name type="scientific">Acanthopleuribacter pedis</name>
    <dbReference type="NCBI Taxonomy" id="442870"/>
    <lineage>
        <taxon>Bacteria</taxon>
        <taxon>Pseudomonadati</taxon>
        <taxon>Acidobacteriota</taxon>
        <taxon>Holophagae</taxon>
        <taxon>Acanthopleuribacterales</taxon>
        <taxon>Acanthopleuribacteraceae</taxon>
        <taxon>Acanthopleuribacter</taxon>
    </lineage>
</organism>
<name>A0A8J7QCR6_9BACT</name>
<dbReference type="Proteomes" id="UP000664417">
    <property type="component" value="Unassembled WGS sequence"/>
</dbReference>